<dbReference type="AlphaFoldDB" id="A0A1H7KUL0"/>
<keyword evidence="3" id="KW-0347">Helicase</keyword>
<dbReference type="InterPro" id="IPR050534">
    <property type="entry name" value="Coronavir_polyprotein_1ab"/>
</dbReference>
<dbReference type="InterPro" id="IPR006345">
    <property type="entry name" value="RecD2"/>
</dbReference>
<keyword evidence="2 3" id="KW-0067">ATP-binding</keyword>
<dbReference type="Pfam" id="PF14520">
    <property type="entry name" value="HHH_5"/>
    <property type="match status" value="1"/>
</dbReference>
<evidence type="ECO:0000256" key="1">
    <source>
        <dbReference type="ARBA" id="ARBA00022741"/>
    </source>
</evidence>
<dbReference type="EMBL" id="FOAT01000007">
    <property type="protein sequence ID" value="SEK90156.1"/>
    <property type="molecule type" value="Genomic_DNA"/>
</dbReference>
<comment type="catalytic activity">
    <reaction evidence="3">
        <text>ATP + H2O = ADP + phosphate + H(+)</text>
        <dbReference type="Rhea" id="RHEA:13065"/>
        <dbReference type="ChEBI" id="CHEBI:15377"/>
        <dbReference type="ChEBI" id="CHEBI:15378"/>
        <dbReference type="ChEBI" id="CHEBI:30616"/>
        <dbReference type="ChEBI" id="CHEBI:43474"/>
        <dbReference type="ChEBI" id="CHEBI:456216"/>
        <dbReference type="EC" id="5.6.2.3"/>
    </reaction>
</comment>
<keyword evidence="1 3" id="KW-0547">Nucleotide-binding</keyword>
<sequence length="755" mass="84270">MSEAEKIEGEVDRVQFKSDDGSFCVIDVNTGDDLIKAVGELGNIEEGESVILTGEYVKHRTFGRQFKVQMFERSLPTGEASILRYLVSGALDSVNPVMAKRLVAAFGGKTLEIIENEPEKLTEVKGIDPKKADAIHDDFKKTFAARALLVYMSKNGVATKFGVRAWRKLGNAAEGLIKSNPYILCTDGIELAFAKADEIAESEAIPRDSEQRIRAGMAFVLRSAAREGGHTCIPMEVLKRETVRLLNVSGELFDKVKEVAISEQDIFELDISGVNYAMLHCYYKAEEYISRRLEVMRSITHDNKIDYSEIIDMEEQESGIKYEEKQRKAINLAISEGFLVLTGGPGTGKTTTLNAIISLFEQQGLDVMIAAPTGRAAKRISDMTGFEAKTIHRMLEVIPSDDDRMMFVHDEDDLLDCEVMVVDEMSMVDSVLFEALLRALSVTCKLILVGDSDQLPPVGPGNVLQDIIDSGVMSVVRLTEVFRQAQESDIVMNAHRIVSGNMIDLKKRDRDFVYLRRPEAEDIYTTLVELCSDRLPKKYGFSPIRDIQVLSPTRQGRIGTPELNKILQEELNPADKKKDELKTPYAIYRVGDKVMQTKNNYEISWTKTDGGKEENGKGVYNGDIGIVIGVRPLLKIVTIDFDGRIADYSGEMLDDLELAYAVTVHKSQGSEYDAVILTLYDGMDSLYYRNLLYTAVTRAKKLLVILGTAQRIGFMIMNNGKNRRCTALRTMLMQSAYGDDLGQLSLEDNGETENQ</sequence>
<dbReference type="GO" id="GO:0017116">
    <property type="term" value="F:single-stranded DNA helicase activity"/>
    <property type="evidence" value="ECO:0007669"/>
    <property type="project" value="TreeGrafter"/>
</dbReference>
<comment type="similarity">
    <text evidence="3">Belongs to the RecD family. RecD2 subfamily.</text>
</comment>
<dbReference type="CDD" id="cd17933">
    <property type="entry name" value="DEXSc_RecD-like"/>
    <property type="match status" value="1"/>
</dbReference>
<comment type="function">
    <text evidence="3">DNA-dependent ATPase and ATP-dependent 5'-3' DNA helicase. Has no activity on blunt DNA or DNA with 3'-overhangs, requires at least 10 bases of 5'-ssDNA for helicase activity.</text>
</comment>
<dbReference type="HAMAP" id="MF_01488">
    <property type="entry name" value="RecD2"/>
    <property type="match status" value="1"/>
</dbReference>
<dbReference type="Pfam" id="PF13245">
    <property type="entry name" value="AAA_19"/>
    <property type="match status" value="1"/>
</dbReference>
<dbReference type="SUPFAM" id="SSF47781">
    <property type="entry name" value="RuvA domain 2-like"/>
    <property type="match status" value="1"/>
</dbReference>
<dbReference type="Proteomes" id="UP000186015">
    <property type="component" value="Unassembled WGS sequence"/>
</dbReference>
<dbReference type="Pfam" id="PF23139">
    <property type="entry name" value="OB_YrrC"/>
    <property type="match status" value="1"/>
</dbReference>
<keyword evidence="3" id="KW-0238">DNA-binding</keyword>
<name>A0A1H7KUL0_RUMAL</name>
<dbReference type="Gene3D" id="2.30.30.940">
    <property type="match status" value="1"/>
</dbReference>
<dbReference type="InterPro" id="IPR055446">
    <property type="entry name" value="RecD2_N_OB"/>
</dbReference>
<dbReference type="InterPro" id="IPR029493">
    <property type="entry name" value="RecD2-like_HHH"/>
</dbReference>
<reference evidence="5 6" key="1">
    <citation type="submission" date="2016-10" db="EMBL/GenBank/DDBJ databases">
        <authorList>
            <person name="de Groot N.N."/>
        </authorList>
    </citation>
    <scope>NUCLEOTIDE SEQUENCE [LARGE SCALE GENOMIC DNA]</scope>
    <source>
        <strain evidence="5 6">KH2T6</strain>
    </source>
</reference>
<keyword evidence="3" id="KW-0413">Isomerase</keyword>
<dbReference type="GO" id="GO:0016887">
    <property type="term" value="F:ATP hydrolysis activity"/>
    <property type="evidence" value="ECO:0007669"/>
    <property type="project" value="RHEA"/>
</dbReference>
<dbReference type="CDD" id="cd18809">
    <property type="entry name" value="SF1_C_RecD"/>
    <property type="match status" value="1"/>
</dbReference>
<dbReference type="InterPro" id="IPR010994">
    <property type="entry name" value="RuvA_2-like"/>
</dbReference>
<feature type="domain" description="AAA+ ATPase" evidence="4">
    <location>
        <begin position="335"/>
        <end position="519"/>
    </location>
</feature>
<proteinExistence type="inferred from homology"/>
<dbReference type="RefSeq" id="WP_074833185.1">
    <property type="nucleotide sequence ID" value="NZ_FOAT01000007.1"/>
</dbReference>
<evidence type="ECO:0000313" key="6">
    <source>
        <dbReference type="Proteomes" id="UP000186015"/>
    </source>
</evidence>
<dbReference type="Pfam" id="PF13538">
    <property type="entry name" value="UvrD_C_2"/>
    <property type="match status" value="1"/>
</dbReference>
<accession>A0A1H7KUL0</accession>
<dbReference type="OrthoDB" id="9803432at2"/>
<dbReference type="NCBIfam" id="TIGR01448">
    <property type="entry name" value="recD_rel"/>
    <property type="match status" value="1"/>
</dbReference>
<dbReference type="Gene3D" id="3.40.50.300">
    <property type="entry name" value="P-loop containing nucleotide triphosphate hydrolases"/>
    <property type="match status" value="2"/>
</dbReference>
<dbReference type="GO" id="GO:0006310">
    <property type="term" value="P:DNA recombination"/>
    <property type="evidence" value="ECO:0007669"/>
    <property type="project" value="InterPro"/>
</dbReference>
<dbReference type="InterPro" id="IPR003593">
    <property type="entry name" value="AAA+_ATPase"/>
</dbReference>
<organism evidence="5 6">
    <name type="scientific">Ruminococcus albus</name>
    <dbReference type="NCBI Taxonomy" id="1264"/>
    <lineage>
        <taxon>Bacteria</taxon>
        <taxon>Bacillati</taxon>
        <taxon>Bacillota</taxon>
        <taxon>Clostridia</taxon>
        <taxon>Eubacteriales</taxon>
        <taxon>Oscillospiraceae</taxon>
        <taxon>Ruminococcus</taxon>
    </lineage>
</organism>
<dbReference type="Pfam" id="PF14490">
    <property type="entry name" value="HHH_RecD2"/>
    <property type="match status" value="1"/>
</dbReference>
<dbReference type="Pfam" id="PF18335">
    <property type="entry name" value="SH3_13"/>
    <property type="match status" value="1"/>
</dbReference>
<evidence type="ECO:0000256" key="3">
    <source>
        <dbReference type="HAMAP-Rule" id="MF_01488"/>
    </source>
</evidence>
<evidence type="ECO:0000313" key="5">
    <source>
        <dbReference type="EMBL" id="SEK90156.1"/>
    </source>
</evidence>
<feature type="binding site" evidence="3">
    <location>
        <begin position="346"/>
        <end position="350"/>
    </location>
    <ligand>
        <name>ATP</name>
        <dbReference type="ChEBI" id="CHEBI:30616"/>
    </ligand>
</feature>
<keyword evidence="3" id="KW-0378">Hydrolase</keyword>
<evidence type="ECO:0000259" key="4">
    <source>
        <dbReference type="SMART" id="SM00382"/>
    </source>
</evidence>
<dbReference type="PANTHER" id="PTHR43788">
    <property type="entry name" value="DNA2/NAM7 HELICASE FAMILY MEMBER"/>
    <property type="match status" value="1"/>
</dbReference>
<dbReference type="EC" id="5.6.2.3" evidence="3"/>
<dbReference type="InterPro" id="IPR027785">
    <property type="entry name" value="UvrD-like_helicase_C"/>
</dbReference>
<dbReference type="GO" id="GO:0043139">
    <property type="term" value="F:5'-3' DNA helicase activity"/>
    <property type="evidence" value="ECO:0007669"/>
    <property type="project" value="UniProtKB-UniRule"/>
</dbReference>
<dbReference type="InterPro" id="IPR041451">
    <property type="entry name" value="RecD2_SH13"/>
</dbReference>
<dbReference type="SMART" id="SM00382">
    <property type="entry name" value="AAA"/>
    <property type="match status" value="1"/>
</dbReference>
<protein>
    <recommendedName>
        <fullName evidence="3">ATP-dependent RecD2 DNA helicase</fullName>
        <ecNumber evidence="3">5.6.2.3</ecNumber>
    </recommendedName>
    <alternativeName>
        <fullName evidence="3">DNA 5'-3' helicase subunit RecD2</fullName>
    </alternativeName>
</protein>
<dbReference type="Gene3D" id="1.10.150.20">
    <property type="entry name" value="5' to 3' exonuclease, C-terminal subdomain"/>
    <property type="match status" value="1"/>
</dbReference>
<dbReference type="InterPro" id="IPR027417">
    <property type="entry name" value="P-loop_NTPase"/>
</dbReference>
<gene>
    <name evidence="3" type="primary">recD2</name>
    <name evidence="5" type="ORF">SAMN05216469_107101</name>
</gene>
<dbReference type="GO" id="GO:0005524">
    <property type="term" value="F:ATP binding"/>
    <property type="evidence" value="ECO:0007669"/>
    <property type="project" value="UniProtKB-UniRule"/>
</dbReference>
<dbReference type="GO" id="GO:0009338">
    <property type="term" value="C:exodeoxyribonuclease V complex"/>
    <property type="evidence" value="ECO:0007669"/>
    <property type="project" value="TreeGrafter"/>
</dbReference>
<dbReference type="PANTHER" id="PTHR43788:SF6">
    <property type="entry name" value="DNA HELICASE B"/>
    <property type="match status" value="1"/>
</dbReference>
<evidence type="ECO:0000256" key="2">
    <source>
        <dbReference type="ARBA" id="ARBA00022840"/>
    </source>
</evidence>
<dbReference type="Gene3D" id="1.10.10.2220">
    <property type="match status" value="1"/>
</dbReference>
<dbReference type="GO" id="GO:0003677">
    <property type="term" value="F:DNA binding"/>
    <property type="evidence" value="ECO:0007669"/>
    <property type="project" value="UniProtKB-UniRule"/>
</dbReference>
<dbReference type="SUPFAM" id="SSF52540">
    <property type="entry name" value="P-loop containing nucleoside triphosphate hydrolases"/>
    <property type="match status" value="1"/>
</dbReference>